<gene>
    <name evidence="1" type="ORF">N7472_009172</name>
</gene>
<reference evidence="1" key="2">
    <citation type="journal article" date="2023" name="IMA Fungus">
        <title>Comparative genomic study of the Penicillium genus elucidates a diverse pangenome and 15 lateral gene transfer events.</title>
        <authorList>
            <person name="Petersen C."/>
            <person name="Sorensen T."/>
            <person name="Nielsen M.R."/>
            <person name="Sondergaard T.E."/>
            <person name="Sorensen J.L."/>
            <person name="Fitzpatrick D.A."/>
            <person name="Frisvad J.C."/>
            <person name="Nielsen K.L."/>
        </authorList>
    </citation>
    <scope>NUCLEOTIDE SEQUENCE</scope>
    <source>
        <strain evidence="1">IBT 16849</strain>
    </source>
</reference>
<dbReference type="EMBL" id="JAPQKP010000006">
    <property type="protein sequence ID" value="KAJ5184332.1"/>
    <property type="molecule type" value="Genomic_DNA"/>
</dbReference>
<accession>A0A9W9IUT9</accession>
<evidence type="ECO:0000313" key="1">
    <source>
        <dbReference type="EMBL" id="KAJ5184332.1"/>
    </source>
</evidence>
<reference evidence="1" key="1">
    <citation type="submission" date="2022-11" db="EMBL/GenBank/DDBJ databases">
        <authorList>
            <person name="Petersen C."/>
        </authorList>
    </citation>
    <scope>NUCLEOTIDE SEQUENCE</scope>
    <source>
        <strain evidence="1">IBT 16849</strain>
    </source>
</reference>
<name>A0A9W9IUT9_9EURO</name>
<protein>
    <submittedName>
        <fullName evidence="1">Uncharacterized protein</fullName>
    </submittedName>
</protein>
<proteinExistence type="predicted"/>
<evidence type="ECO:0000313" key="2">
    <source>
        <dbReference type="Proteomes" id="UP001150879"/>
    </source>
</evidence>
<keyword evidence="2" id="KW-1185">Reference proteome</keyword>
<dbReference type="AlphaFoldDB" id="A0A9W9IUT9"/>
<comment type="caution">
    <text evidence="1">The sequence shown here is derived from an EMBL/GenBank/DDBJ whole genome shotgun (WGS) entry which is preliminary data.</text>
</comment>
<dbReference type="Proteomes" id="UP001150879">
    <property type="component" value="Unassembled WGS sequence"/>
</dbReference>
<sequence length="64" mass="7135">MEVCMFSWQIKAICAIGARGISRSAYVSIVHQKVGWMLKDRRDRDVIAQTSAADRTEIGNPLAL</sequence>
<organism evidence="1 2">
    <name type="scientific">Penicillium cf. griseofulvum</name>
    <dbReference type="NCBI Taxonomy" id="2972120"/>
    <lineage>
        <taxon>Eukaryota</taxon>
        <taxon>Fungi</taxon>
        <taxon>Dikarya</taxon>
        <taxon>Ascomycota</taxon>
        <taxon>Pezizomycotina</taxon>
        <taxon>Eurotiomycetes</taxon>
        <taxon>Eurotiomycetidae</taxon>
        <taxon>Eurotiales</taxon>
        <taxon>Aspergillaceae</taxon>
        <taxon>Penicillium</taxon>
    </lineage>
</organism>